<dbReference type="AlphaFoldDB" id="A0A4Y2KIY8"/>
<gene>
    <name evidence="2" type="ORF">AVEN_70734_1</name>
</gene>
<proteinExistence type="predicted"/>
<organism evidence="2 3">
    <name type="scientific">Araneus ventricosus</name>
    <name type="common">Orbweaver spider</name>
    <name type="synonym">Epeira ventricosa</name>
    <dbReference type="NCBI Taxonomy" id="182803"/>
    <lineage>
        <taxon>Eukaryota</taxon>
        <taxon>Metazoa</taxon>
        <taxon>Ecdysozoa</taxon>
        <taxon>Arthropoda</taxon>
        <taxon>Chelicerata</taxon>
        <taxon>Arachnida</taxon>
        <taxon>Araneae</taxon>
        <taxon>Araneomorphae</taxon>
        <taxon>Entelegynae</taxon>
        <taxon>Araneoidea</taxon>
        <taxon>Araneidae</taxon>
        <taxon>Araneus</taxon>
    </lineage>
</organism>
<evidence type="ECO:0000313" key="3">
    <source>
        <dbReference type="Proteomes" id="UP000499080"/>
    </source>
</evidence>
<keyword evidence="3" id="KW-1185">Reference proteome</keyword>
<protein>
    <submittedName>
        <fullName evidence="2">Uncharacterized protein</fullName>
    </submittedName>
</protein>
<dbReference type="EMBL" id="BGPR01004692">
    <property type="protein sequence ID" value="GBN02295.1"/>
    <property type="molecule type" value="Genomic_DNA"/>
</dbReference>
<evidence type="ECO:0000256" key="1">
    <source>
        <dbReference type="SAM" id="MobiDB-lite"/>
    </source>
</evidence>
<comment type="caution">
    <text evidence="2">The sequence shown here is derived from an EMBL/GenBank/DDBJ whole genome shotgun (WGS) entry which is preliminary data.</text>
</comment>
<accession>A0A4Y2KIY8</accession>
<feature type="region of interest" description="Disordered" evidence="1">
    <location>
        <begin position="83"/>
        <end position="122"/>
    </location>
</feature>
<name>A0A4Y2KIY8_ARAVE</name>
<dbReference type="Proteomes" id="UP000499080">
    <property type="component" value="Unassembled WGS sequence"/>
</dbReference>
<evidence type="ECO:0000313" key="2">
    <source>
        <dbReference type="EMBL" id="GBN02295.1"/>
    </source>
</evidence>
<sequence>MGLEVKDYIYEFEEDHSQELITETTAESLRAWMVFQQEVVEESFSEEEAEVTAKQQSYGAIREMLKERETVALYIEKWIPTPNLPTQRAWGQKESAGRGDPQARRRHSAPRPHGQDLLSQLS</sequence>
<reference evidence="2 3" key="1">
    <citation type="journal article" date="2019" name="Sci. Rep.">
        <title>Orb-weaving spider Araneus ventricosus genome elucidates the spidroin gene catalogue.</title>
        <authorList>
            <person name="Kono N."/>
            <person name="Nakamura H."/>
            <person name="Ohtoshi R."/>
            <person name="Moran D.A.P."/>
            <person name="Shinohara A."/>
            <person name="Yoshida Y."/>
            <person name="Fujiwara M."/>
            <person name="Mori M."/>
            <person name="Tomita M."/>
            <person name="Arakawa K."/>
        </authorList>
    </citation>
    <scope>NUCLEOTIDE SEQUENCE [LARGE SCALE GENOMIC DNA]</scope>
</reference>